<dbReference type="GO" id="GO:0016020">
    <property type="term" value="C:membrane"/>
    <property type="evidence" value="ECO:0007669"/>
    <property type="project" value="UniProtKB-ARBA"/>
</dbReference>
<feature type="compositionally biased region" description="Low complexity" evidence="5">
    <location>
        <begin position="1131"/>
        <end position="1142"/>
    </location>
</feature>
<comment type="subcellular location">
    <subcellularLocation>
        <location evidence="1">Endomembrane system</location>
        <topology evidence="1">Multi-pass membrane protein</topology>
    </subcellularLocation>
</comment>
<dbReference type="InterPro" id="IPR036259">
    <property type="entry name" value="MFS_trans_sf"/>
</dbReference>
<accession>A0A2P6VKU9</accession>
<evidence type="ECO:0000256" key="2">
    <source>
        <dbReference type="ARBA" id="ARBA00022692"/>
    </source>
</evidence>
<dbReference type="OrthoDB" id="3639251at2759"/>
<evidence type="ECO:0000259" key="7">
    <source>
        <dbReference type="PROSITE" id="PS50850"/>
    </source>
</evidence>
<feature type="region of interest" description="Disordered" evidence="5">
    <location>
        <begin position="1121"/>
        <end position="1142"/>
    </location>
</feature>
<dbReference type="GO" id="GO:0061513">
    <property type="term" value="F:glucose 6-phosphate:phosphate antiporter activity"/>
    <property type="evidence" value="ECO:0007669"/>
    <property type="project" value="TreeGrafter"/>
</dbReference>
<evidence type="ECO:0000313" key="9">
    <source>
        <dbReference type="Proteomes" id="UP000239649"/>
    </source>
</evidence>
<feature type="transmembrane region" description="Helical" evidence="6">
    <location>
        <begin position="1332"/>
        <end position="1351"/>
    </location>
</feature>
<name>A0A2P6VKU9_9CHLO</name>
<evidence type="ECO:0000256" key="4">
    <source>
        <dbReference type="ARBA" id="ARBA00023136"/>
    </source>
</evidence>
<dbReference type="PROSITE" id="PS50850">
    <property type="entry name" value="MFS"/>
    <property type="match status" value="1"/>
</dbReference>
<dbReference type="SUPFAM" id="SSF103473">
    <property type="entry name" value="MFS general substrate transporter"/>
    <property type="match status" value="1"/>
</dbReference>
<feature type="transmembrane region" description="Helical" evidence="6">
    <location>
        <begin position="1307"/>
        <end position="1326"/>
    </location>
</feature>
<keyword evidence="2 6" id="KW-0812">Transmembrane</keyword>
<sequence length="1374" mass="145776">MASVVEALGALSLSGLAELAAYRSAEDWAGLPNPLLGSIFRRLLEQHSTADDVVRCWETLALVCKGWLAALQAATPMCLELTRPVHLSPAARRWLSRVPMEALGLSRTLAPPDSAAAQLLASEQFRQHSASALRSLSGVGFDAAPLLHHFAKLKQVTLYCGNESEGTRRVDASLFHSLPKLSCLTIAGYWGALDTSQLPTRLKHLALSNYNEAYSLQVVLPDGMHHLELLSVRADSVVLDWRDVCQRCDEISLAAHYAVLGVGVEPLSVVAREVGPAGVEMHLYRQVGAATLEGEHFQEACLAFFHLLLFTGPLDQRVLHTEADDFLQVLRDDLLPQNVDVNPALEVFPDFVRDEPSSEACFVLELVKQEAGKPKSLHFTTPVTDAEVRLLTSQPCWRISWCEDPRAAQVLADPQFVVHSAATLTDLLSIPLVPELDLRPFAKLTSLLGMLRCSDVQLARVLRRLPRGLESLCLTAEVEGPAGPGFPPPPAGPPRDFDAGTVRHLRNLREMSLYGYRRHDLRTLRKRVNIIRVLNPVTGPGEVIGSGRNYAWPEALAAGGGSDSAGDSGSDSEWETEEEDGGSEAGSEASGESFGSASSELRSLGSSPRGAGSGAASPAAGAAAAAAAAHAAAGHGLGLSAQAAAGAAAGGAAADGGSSDSSSSDSSDDEGAYVDAEHGHGHRHRHGMEDEEQHSQQTCQDAFCPLHSGKSFLQVSLTDERPSAAVDFSALLAAGFQMLTVTLSAENPHAQCTLQHEGHWRSLLASLESSSIEVLELNCQAASMTFRSTSLPHRLTEVRVEAAMRYVVEHYSATWQVKSWSGNTASDGVVEGSRGPIKMAASIALPVSLAGRVAPPSQLRSKATGARPLPLMGMTSLQRRNRAPSSRVFSFQEGKDKEAAQEAAPAAAAEAAAAAPASLSDLPAYPPDFVRRRLITFVGIVLGYSCFYLTRNSLTYTAPAMVADPSLAIGMSEIGTMTSIFPIAYGFSKFVSGVLGSRTSPSMLLAGGLIATAALNVAFGFSTSLVWFCTWWALNGMLQGVGAPCCARILTSWFAAKERGTYWGMWNIAHNMGGFLAPILAGTAAKMYGWQWGMFAPGIVGTVMGLLILLGVRDSPESIGYPPVETRDGQKPAAAAKAGEAAAPEKPKESLVSLLVNDCLKNPYVVGLALTYFFIYIVRQGVTSWFVFYLLQVKGVADAGAASLRVSGLELGGLFGSLLAGKLSDMLINNSQGRGGNVGKRIQVVIAYTLGIAACLAAFAAVPASLGWMQWATVFMIGFFLYGPQMMIGLCGAELVRPESVGASQGFLGWVAYLGAANAGIPLSIIVKDYGWGAYFTALLAACAGAVLLLAPMINAKSYVQLENERKLAAAKLA</sequence>
<feature type="compositionally biased region" description="Low complexity" evidence="5">
    <location>
        <begin position="585"/>
        <end position="617"/>
    </location>
</feature>
<dbReference type="GO" id="GO:0012505">
    <property type="term" value="C:endomembrane system"/>
    <property type="evidence" value="ECO:0007669"/>
    <property type="project" value="UniProtKB-SubCell"/>
</dbReference>
<feature type="transmembrane region" description="Helical" evidence="6">
    <location>
        <begin position="1068"/>
        <end position="1088"/>
    </location>
</feature>
<evidence type="ECO:0000256" key="5">
    <source>
        <dbReference type="SAM" id="MobiDB-lite"/>
    </source>
</evidence>
<feature type="transmembrane region" description="Helical" evidence="6">
    <location>
        <begin position="1164"/>
        <end position="1190"/>
    </location>
</feature>
<feature type="region of interest" description="Disordered" evidence="5">
    <location>
        <begin position="650"/>
        <end position="698"/>
    </location>
</feature>
<keyword evidence="3 6" id="KW-1133">Transmembrane helix</keyword>
<evidence type="ECO:0000313" key="8">
    <source>
        <dbReference type="EMBL" id="PSC74705.1"/>
    </source>
</evidence>
<feature type="transmembrane region" description="Helical" evidence="6">
    <location>
        <begin position="1242"/>
        <end position="1262"/>
    </location>
</feature>
<dbReference type="InterPro" id="IPR011701">
    <property type="entry name" value="MFS"/>
</dbReference>
<dbReference type="InterPro" id="IPR051337">
    <property type="entry name" value="OPA_Antiporter"/>
</dbReference>
<feature type="transmembrane region" description="Helical" evidence="6">
    <location>
        <begin position="1094"/>
        <end position="1112"/>
    </location>
</feature>
<feature type="transmembrane region" description="Helical" evidence="6">
    <location>
        <begin position="1202"/>
        <end position="1221"/>
    </location>
</feature>
<keyword evidence="4 6" id="KW-0472">Membrane</keyword>
<evidence type="ECO:0000256" key="6">
    <source>
        <dbReference type="SAM" id="Phobius"/>
    </source>
</evidence>
<dbReference type="STRING" id="554055.A0A2P6VKU9"/>
<gene>
    <name evidence="8" type="ORF">C2E20_2373</name>
</gene>
<evidence type="ECO:0000256" key="3">
    <source>
        <dbReference type="ARBA" id="ARBA00022989"/>
    </source>
</evidence>
<dbReference type="Proteomes" id="UP000239649">
    <property type="component" value="Unassembled WGS sequence"/>
</dbReference>
<feature type="region of interest" description="Disordered" evidence="5">
    <location>
        <begin position="555"/>
        <end position="617"/>
    </location>
</feature>
<organism evidence="8 9">
    <name type="scientific">Micractinium conductrix</name>
    <dbReference type="NCBI Taxonomy" id="554055"/>
    <lineage>
        <taxon>Eukaryota</taxon>
        <taxon>Viridiplantae</taxon>
        <taxon>Chlorophyta</taxon>
        <taxon>core chlorophytes</taxon>
        <taxon>Trebouxiophyceae</taxon>
        <taxon>Chlorellales</taxon>
        <taxon>Chlorellaceae</taxon>
        <taxon>Chlorella clade</taxon>
        <taxon>Micractinium</taxon>
    </lineage>
</organism>
<feature type="transmembrane region" description="Helical" evidence="6">
    <location>
        <begin position="1004"/>
        <end position="1028"/>
    </location>
</feature>
<dbReference type="PANTHER" id="PTHR43826">
    <property type="entry name" value="GLUCOSE-6-PHOSPHATE EXCHANGER SLC37A4"/>
    <property type="match status" value="1"/>
</dbReference>
<evidence type="ECO:0000256" key="1">
    <source>
        <dbReference type="ARBA" id="ARBA00004127"/>
    </source>
</evidence>
<feature type="transmembrane region" description="Helical" evidence="6">
    <location>
        <begin position="934"/>
        <end position="950"/>
    </location>
</feature>
<feature type="transmembrane region" description="Helical" evidence="6">
    <location>
        <begin position="1268"/>
        <end position="1295"/>
    </location>
</feature>
<reference evidence="8 9" key="1">
    <citation type="journal article" date="2018" name="Plant J.">
        <title>Genome sequences of Chlorella sorokiniana UTEX 1602 and Micractinium conductrix SAG 241.80: implications to maltose excretion by a green alga.</title>
        <authorList>
            <person name="Arriola M.B."/>
            <person name="Velmurugan N."/>
            <person name="Zhang Y."/>
            <person name="Plunkett M.H."/>
            <person name="Hondzo H."/>
            <person name="Barney B.M."/>
        </authorList>
    </citation>
    <scope>NUCLEOTIDE SEQUENCE [LARGE SCALE GENOMIC DNA]</scope>
    <source>
        <strain evidence="8 9">SAG 241.80</strain>
    </source>
</reference>
<feature type="compositionally biased region" description="Low complexity" evidence="5">
    <location>
        <begin position="650"/>
        <end position="665"/>
    </location>
</feature>
<dbReference type="GO" id="GO:0035435">
    <property type="term" value="P:phosphate ion transmembrane transport"/>
    <property type="evidence" value="ECO:0007669"/>
    <property type="project" value="TreeGrafter"/>
</dbReference>
<feature type="compositionally biased region" description="Acidic residues" evidence="5">
    <location>
        <begin position="570"/>
        <end position="582"/>
    </location>
</feature>
<dbReference type="InterPro" id="IPR020846">
    <property type="entry name" value="MFS_dom"/>
</dbReference>
<dbReference type="PANTHER" id="PTHR43826:SF3">
    <property type="entry name" value="GLUCOSE-6-PHOSPHATE EXCHANGER SLC37A4"/>
    <property type="match status" value="1"/>
</dbReference>
<protein>
    <submittedName>
        <fullName evidence="8">Major facilitator superfamily isoform B</fullName>
    </submittedName>
</protein>
<dbReference type="Gene3D" id="1.20.1250.20">
    <property type="entry name" value="MFS general substrate transporter like domains"/>
    <property type="match status" value="2"/>
</dbReference>
<dbReference type="Pfam" id="PF07690">
    <property type="entry name" value="MFS_1"/>
    <property type="match status" value="1"/>
</dbReference>
<comment type="caution">
    <text evidence="8">The sequence shown here is derived from an EMBL/GenBank/DDBJ whole genome shotgun (WGS) entry which is preliminary data.</text>
</comment>
<keyword evidence="9" id="KW-1185">Reference proteome</keyword>
<dbReference type="EMBL" id="LHPF02000004">
    <property type="protein sequence ID" value="PSC74705.1"/>
    <property type="molecule type" value="Genomic_DNA"/>
</dbReference>
<feature type="domain" description="Major facilitator superfamily (MFS) profile" evidence="7">
    <location>
        <begin position="936"/>
        <end position="1359"/>
    </location>
</feature>
<proteinExistence type="predicted"/>